<organism evidence="3 4">
    <name type="scientific">Bradyrhizobium japonicum</name>
    <dbReference type="NCBI Taxonomy" id="375"/>
    <lineage>
        <taxon>Bacteria</taxon>
        <taxon>Pseudomonadati</taxon>
        <taxon>Pseudomonadota</taxon>
        <taxon>Alphaproteobacteria</taxon>
        <taxon>Hyphomicrobiales</taxon>
        <taxon>Nitrobacteraceae</taxon>
        <taxon>Bradyrhizobium</taxon>
    </lineage>
</organism>
<evidence type="ECO:0000256" key="1">
    <source>
        <dbReference type="SAM" id="MobiDB-lite"/>
    </source>
</evidence>
<feature type="domain" description="DUF7146" evidence="2">
    <location>
        <begin position="141"/>
        <end position="245"/>
    </location>
</feature>
<gene>
    <name evidence="3" type="ORF">MA20_42855</name>
</gene>
<dbReference type="AlphaFoldDB" id="A0A0A3XKL1"/>
<dbReference type="RefSeq" id="WP_041960491.1">
    <property type="nucleotide sequence ID" value="NZ_JRPN01000042.1"/>
</dbReference>
<dbReference type="EMBL" id="JRPN01000042">
    <property type="protein sequence ID" value="KGT73691.1"/>
    <property type="molecule type" value="Genomic_DNA"/>
</dbReference>
<feature type="compositionally biased region" description="Basic and acidic residues" evidence="1">
    <location>
        <begin position="106"/>
        <end position="137"/>
    </location>
</feature>
<sequence length="364" mass="40342">MIRDDADEIKARLNERLEQVLDKFWSGWKKRGKIAYCAPVNNSDLGSFQVYLGRVNAKYDRGVWVRSSASIGGDELNLYAYGFTGSHRATAEVFRSAREFVGLDNSRPETPEEARRREDLAADRAAKREADERRAIEHEAERQRNAVVLWGEVTPIAGTHAEAYLLDRGIPVPPGGWDVCLGFHPRVIYDLDERLSFPTLVCRVDDQFGDITAVWKIHLDPNKASKAPVEKAKIGAGVAAGAAVQIGGIAAHIGLAEGLETSLAARALIKYRYPVWAALSTSGVSGFEPPLGVEHITSFPDGDRPWRKHEGDLVLAEPPGRAAVRKLHERMAAIGIGHDSQPEPAIRRDYLDIWNARKRLEERA</sequence>
<name>A0A0A3XKL1_BRAJP</name>
<evidence type="ECO:0000313" key="4">
    <source>
        <dbReference type="Proteomes" id="UP000030377"/>
    </source>
</evidence>
<feature type="region of interest" description="Disordered" evidence="1">
    <location>
        <begin position="104"/>
        <end position="137"/>
    </location>
</feature>
<comment type="caution">
    <text evidence="3">The sequence shown here is derived from an EMBL/GenBank/DDBJ whole genome shotgun (WGS) entry which is preliminary data.</text>
</comment>
<dbReference type="Pfam" id="PF23639">
    <property type="entry name" value="DUF7146"/>
    <property type="match status" value="1"/>
</dbReference>
<proteinExistence type="predicted"/>
<dbReference type="Proteomes" id="UP000030377">
    <property type="component" value="Unassembled WGS sequence"/>
</dbReference>
<evidence type="ECO:0000259" key="2">
    <source>
        <dbReference type="Pfam" id="PF23639"/>
    </source>
</evidence>
<reference evidence="3 4" key="1">
    <citation type="submission" date="2014-09" db="EMBL/GenBank/DDBJ databases">
        <title>Draft genome of Bradyrhizobium japonicum Is-34.</title>
        <authorList>
            <person name="Tsurumaru H."/>
            <person name="Yamakawa T."/>
            <person name="Hashimoto S."/>
            <person name="Okizaki K."/>
            <person name="Kanesaki Y."/>
            <person name="Yoshikawa H."/>
            <person name="Yajima S."/>
        </authorList>
    </citation>
    <scope>NUCLEOTIDE SEQUENCE [LARGE SCALE GENOMIC DNA]</scope>
    <source>
        <strain evidence="3 4">Is-34</strain>
    </source>
</reference>
<evidence type="ECO:0000313" key="3">
    <source>
        <dbReference type="EMBL" id="KGT73691.1"/>
    </source>
</evidence>
<dbReference type="InterPro" id="IPR055570">
    <property type="entry name" value="DUF7146"/>
</dbReference>
<protein>
    <recommendedName>
        <fullName evidence="2">DUF7146 domain-containing protein</fullName>
    </recommendedName>
</protein>
<accession>A0A0A3XKL1</accession>